<dbReference type="InterPro" id="IPR003595">
    <property type="entry name" value="Tyr_Pase_cat"/>
</dbReference>
<dbReference type="PANTHER" id="PTHR23219:SF13">
    <property type="entry name" value="TYROSINE-PROTEIN PHOSPHATASE DOMAIN-CONTAINING PROTEIN"/>
    <property type="match status" value="1"/>
</dbReference>
<dbReference type="Pfam" id="PF00102">
    <property type="entry name" value="Y_phosphatase"/>
    <property type="match status" value="1"/>
</dbReference>
<dbReference type="OMA" id="ANWIKLW"/>
<dbReference type="OrthoDB" id="5870053at2759"/>
<dbReference type="GeneID" id="36373361"/>
<dbReference type="GO" id="GO:0004725">
    <property type="term" value="F:protein tyrosine phosphatase activity"/>
    <property type="evidence" value="ECO:0007669"/>
    <property type="project" value="InterPro"/>
</dbReference>
<dbReference type="Proteomes" id="UP000035682">
    <property type="component" value="Unplaced"/>
</dbReference>
<dbReference type="WormBase" id="SRAE_0000012600">
    <property type="protein sequence ID" value="SRP08909"/>
    <property type="gene ID" value="WBGene00255863"/>
</dbReference>
<dbReference type="SUPFAM" id="SSF52799">
    <property type="entry name" value="(Phosphotyrosine protein) phosphatases II"/>
    <property type="match status" value="1"/>
</dbReference>
<protein>
    <submittedName>
        <fullName evidence="3">Protein-tyrosine phosphatase,receptor/non-receptor type domain and Protein-tyrosine/Dual specificity phosphatase domain and Protein-tyrosine phosphatase, catalytic domain-containing protein</fullName>
    </submittedName>
</protein>
<dbReference type="RefSeq" id="XP_024500203.1">
    <property type="nucleotide sequence ID" value="XM_024645973.1"/>
</dbReference>
<dbReference type="SMART" id="SM00194">
    <property type="entry name" value="PTPc"/>
    <property type="match status" value="1"/>
</dbReference>
<dbReference type="AlphaFoldDB" id="A0A090L0H0"/>
<keyword evidence="3" id="KW-0675">Receptor</keyword>
<proteinExistence type="predicted"/>
<dbReference type="InterPro" id="IPR000242">
    <property type="entry name" value="PTP_cat"/>
</dbReference>
<accession>A0A090L0H0</accession>
<dbReference type="SMART" id="SM00404">
    <property type="entry name" value="PTPc_motif"/>
    <property type="match status" value="1"/>
</dbReference>
<dbReference type="CTD" id="36373361"/>
<keyword evidence="4" id="KW-1185">Reference proteome</keyword>
<dbReference type="InterPro" id="IPR000387">
    <property type="entry name" value="Tyr_Pase_dom"/>
</dbReference>
<dbReference type="WBParaSite" id="SRAE_0000012600.1">
    <property type="protein sequence ID" value="SRAE_0000012600.1"/>
    <property type="gene ID" value="WBGene00255863"/>
</dbReference>
<dbReference type="CDD" id="cd00047">
    <property type="entry name" value="PTPc"/>
    <property type="match status" value="1"/>
</dbReference>
<dbReference type="PROSITE" id="PS50055">
    <property type="entry name" value="TYR_PHOSPHATASE_PTP"/>
    <property type="match status" value="1"/>
</dbReference>
<evidence type="ECO:0000313" key="3">
    <source>
        <dbReference type="EMBL" id="CEF60994.1"/>
    </source>
</evidence>
<sequence>MMNDQSISLKTRIDSFDESTKNISRSKNKTIEYSKKFLDKISNIGIDGLKSDFDKNCFYYNTNSSSQDFLKNKDANRFEDIPCIDQTRIILDPLIGGNEEGPELSNYIHANYVEIPELKYKFITTQLPLKSTHNNFWRMIYQENASTIIVFCDEEEISNTEDVPLKLYPNENNENIQLETLYLMNKKNGTTSGFSHSIVEVLPNGCSNSNVVKVIQTNVWPRDSIPNSRLRILRLLRTISEPVCVLVCTSGIGRSGTFMLIAAMKGYISMNKFFDGIELFKIIRNQRAYAIQSHKHYIYAYTVMMEYIKIRTKDTFNEKILELLSRSIKYI</sequence>
<dbReference type="PANTHER" id="PTHR23219">
    <property type="entry name" value="TYROSINE-PROTEIN PHOSPHATASE C15H7.3-RELATED"/>
    <property type="match status" value="1"/>
</dbReference>
<organism evidence="3">
    <name type="scientific">Strongyloides ratti</name>
    <name type="common">Parasitic roundworm</name>
    <dbReference type="NCBI Taxonomy" id="34506"/>
    <lineage>
        <taxon>Eukaryota</taxon>
        <taxon>Metazoa</taxon>
        <taxon>Ecdysozoa</taxon>
        <taxon>Nematoda</taxon>
        <taxon>Chromadorea</taxon>
        <taxon>Rhabditida</taxon>
        <taxon>Tylenchina</taxon>
        <taxon>Panagrolaimomorpha</taxon>
        <taxon>Strongyloidoidea</taxon>
        <taxon>Strongyloididae</taxon>
        <taxon>Strongyloides</taxon>
    </lineage>
</organism>
<gene>
    <name evidence="3 5 6" type="ORF">SRAE_0000012600</name>
</gene>
<evidence type="ECO:0000313" key="5">
    <source>
        <dbReference type="WBParaSite" id="SRAE_0000012600.1"/>
    </source>
</evidence>
<dbReference type="PRINTS" id="PR00700">
    <property type="entry name" value="PRTYPHPHTASE"/>
</dbReference>
<evidence type="ECO:0000313" key="4">
    <source>
        <dbReference type="Proteomes" id="UP000035682"/>
    </source>
</evidence>
<dbReference type="PROSITE" id="PS50056">
    <property type="entry name" value="TYR_PHOSPHATASE_2"/>
    <property type="match status" value="1"/>
</dbReference>
<reference evidence="5" key="3">
    <citation type="submission" date="2020-12" db="UniProtKB">
        <authorList>
            <consortium name="WormBaseParasite"/>
        </authorList>
    </citation>
    <scope>IDENTIFICATION</scope>
</reference>
<dbReference type="InterPro" id="IPR029021">
    <property type="entry name" value="Prot-tyrosine_phosphatase-like"/>
</dbReference>
<feature type="domain" description="Tyrosine specific protein phosphatases" evidence="2">
    <location>
        <begin position="230"/>
        <end position="298"/>
    </location>
</feature>
<evidence type="ECO:0000259" key="1">
    <source>
        <dbReference type="PROSITE" id="PS50055"/>
    </source>
</evidence>
<dbReference type="EMBL" id="LN609405">
    <property type="protein sequence ID" value="CEF60994.1"/>
    <property type="molecule type" value="Genomic_DNA"/>
</dbReference>
<evidence type="ECO:0000313" key="6">
    <source>
        <dbReference type="WormBase" id="SRAE_0000012600"/>
    </source>
</evidence>
<name>A0A090L0H0_STRRB</name>
<dbReference type="Gene3D" id="3.90.190.10">
    <property type="entry name" value="Protein tyrosine phosphatase superfamily"/>
    <property type="match status" value="1"/>
</dbReference>
<feature type="domain" description="Tyrosine-protein phosphatase" evidence="1">
    <location>
        <begin position="72"/>
        <end position="307"/>
    </location>
</feature>
<reference evidence="3" key="1">
    <citation type="submission" date="2014-09" db="EMBL/GenBank/DDBJ databases">
        <authorList>
            <person name="Aslett A.Martin."/>
        </authorList>
    </citation>
    <scope>NUCLEOTIDE SEQUENCE</scope>
    <source>
        <strain evidence="3">ED321 Heterogonic</strain>
    </source>
</reference>
<evidence type="ECO:0000259" key="2">
    <source>
        <dbReference type="PROSITE" id="PS50056"/>
    </source>
</evidence>
<reference evidence="4" key="2">
    <citation type="submission" date="2014-09" db="EMBL/GenBank/DDBJ databases">
        <authorList>
            <person name="Martin A.A."/>
        </authorList>
    </citation>
    <scope>NUCLEOTIDE SEQUENCE</scope>
    <source>
        <strain evidence="4">ED321</strain>
    </source>
</reference>